<dbReference type="InParanoid" id="A0A0C3NUI7"/>
<dbReference type="Proteomes" id="UP000054217">
    <property type="component" value="Unassembled WGS sequence"/>
</dbReference>
<keyword evidence="2" id="KW-1185">Reference proteome</keyword>
<evidence type="ECO:0000313" key="1">
    <source>
        <dbReference type="EMBL" id="KIN99105.1"/>
    </source>
</evidence>
<proteinExistence type="predicted"/>
<sequence length="58" mass="6514">VELTLLWLHIKAVKPKPVEDFSDMLLVDDYADIQHICEDSVDKVLESSQGIGEAEGHH</sequence>
<gene>
    <name evidence="1" type="ORF">M404DRAFT_155964</name>
</gene>
<dbReference type="AlphaFoldDB" id="A0A0C3NUI7"/>
<name>A0A0C3NUI7_PISTI</name>
<accession>A0A0C3NUI7</accession>
<reference evidence="2" key="2">
    <citation type="submission" date="2015-01" db="EMBL/GenBank/DDBJ databases">
        <title>Evolutionary Origins and Diversification of the Mycorrhizal Mutualists.</title>
        <authorList>
            <consortium name="DOE Joint Genome Institute"/>
            <consortium name="Mycorrhizal Genomics Consortium"/>
            <person name="Kohler A."/>
            <person name="Kuo A."/>
            <person name="Nagy L.G."/>
            <person name="Floudas D."/>
            <person name="Copeland A."/>
            <person name="Barry K.W."/>
            <person name="Cichocki N."/>
            <person name="Veneault-Fourrey C."/>
            <person name="LaButti K."/>
            <person name="Lindquist E.A."/>
            <person name="Lipzen A."/>
            <person name="Lundell T."/>
            <person name="Morin E."/>
            <person name="Murat C."/>
            <person name="Riley R."/>
            <person name="Ohm R."/>
            <person name="Sun H."/>
            <person name="Tunlid A."/>
            <person name="Henrissat B."/>
            <person name="Grigoriev I.V."/>
            <person name="Hibbett D.S."/>
            <person name="Martin F."/>
        </authorList>
    </citation>
    <scope>NUCLEOTIDE SEQUENCE [LARGE SCALE GENOMIC DNA]</scope>
    <source>
        <strain evidence="2">Marx 270</strain>
    </source>
</reference>
<reference evidence="1 2" key="1">
    <citation type="submission" date="2014-04" db="EMBL/GenBank/DDBJ databases">
        <authorList>
            <consortium name="DOE Joint Genome Institute"/>
            <person name="Kuo A."/>
            <person name="Kohler A."/>
            <person name="Costa M.D."/>
            <person name="Nagy L.G."/>
            <person name="Floudas D."/>
            <person name="Copeland A."/>
            <person name="Barry K.W."/>
            <person name="Cichocki N."/>
            <person name="Veneault-Fourrey C."/>
            <person name="LaButti K."/>
            <person name="Lindquist E.A."/>
            <person name="Lipzen A."/>
            <person name="Lundell T."/>
            <person name="Morin E."/>
            <person name="Murat C."/>
            <person name="Sun H."/>
            <person name="Tunlid A."/>
            <person name="Henrissat B."/>
            <person name="Grigoriev I.V."/>
            <person name="Hibbett D.S."/>
            <person name="Martin F."/>
            <person name="Nordberg H.P."/>
            <person name="Cantor M.N."/>
            <person name="Hua S.X."/>
        </authorList>
    </citation>
    <scope>NUCLEOTIDE SEQUENCE [LARGE SCALE GENOMIC DNA]</scope>
    <source>
        <strain evidence="1 2">Marx 270</strain>
    </source>
</reference>
<organism evidence="1 2">
    <name type="scientific">Pisolithus tinctorius Marx 270</name>
    <dbReference type="NCBI Taxonomy" id="870435"/>
    <lineage>
        <taxon>Eukaryota</taxon>
        <taxon>Fungi</taxon>
        <taxon>Dikarya</taxon>
        <taxon>Basidiomycota</taxon>
        <taxon>Agaricomycotina</taxon>
        <taxon>Agaricomycetes</taxon>
        <taxon>Agaricomycetidae</taxon>
        <taxon>Boletales</taxon>
        <taxon>Sclerodermatineae</taxon>
        <taxon>Pisolithaceae</taxon>
        <taxon>Pisolithus</taxon>
    </lineage>
</organism>
<feature type="non-terminal residue" evidence="1">
    <location>
        <position position="1"/>
    </location>
</feature>
<dbReference type="HOGENOM" id="CLU_2984665_0_0_1"/>
<protein>
    <submittedName>
        <fullName evidence="1">Uncharacterized protein</fullName>
    </submittedName>
</protein>
<dbReference type="EMBL" id="KN832008">
    <property type="protein sequence ID" value="KIN99105.1"/>
    <property type="molecule type" value="Genomic_DNA"/>
</dbReference>
<evidence type="ECO:0000313" key="2">
    <source>
        <dbReference type="Proteomes" id="UP000054217"/>
    </source>
</evidence>